<comment type="catalytic activity">
    <reaction evidence="1">
        <text>Hydrolyzes the link between N-acetylmuramoyl residues and L-amino acid residues in certain cell-wall glycopeptides.</text>
        <dbReference type="EC" id="3.5.1.28"/>
    </reaction>
</comment>
<dbReference type="SMART" id="SM00646">
    <property type="entry name" value="Ami_3"/>
    <property type="match status" value="1"/>
</dbReference>
<dbReference type="InterPro" id="IPR050695">
    <property type="entry name" value="N-acetylmuramoyl_amidase_3"/>
</dbReference>
<dbReference type="Gene3D" id="3.40.630.40">
    <property type="entry name" value="Zn-dependent exopeptidases"/>
    <property type="match status" value="1"/>
</dbReference>
<dbReference type="PANTHER" id="PTHR30404:SF0">
    <property type="entry name" value="N-ACETYLMURAMOYL-L-ALANINE AMIDASE AMIC"/>
    <property type="match status" value="1"/>
</dbReference>
<dbReference type="CDD" id="cd02696">
    <property type="entry name" value="MurNAc-LAA"/>
    <property type="match status" value="1"/>
</dbReference>
<dbReference type="Pfam" id="PF01520">
    <property type="entry name" value="Amidase_3"/>
    <property type="match status" value="1"/>
</dbReference>
<dbReference type="PIR" id="G81691">
    <property type="entry name" value="G81691"/>
</dbReference>
<dbReference type="EC" id="3.5.1.28" evidence="2"/>
<accession>Q9PKC7</accession>
<dbReference type="InterPro" id="IPR002508">
    <property type="entry name" value="MurNAc-LAA_cat"/>
</dbReference>
<dbReference type="eggNOG" id="COG0860">
    <property type="taxonomic scope" value="Bacteria"/>
</dbReference>
<dbReference type="GO" id="GO:0008745">
    <property type="term" value="F:N-acetylmuramoyl-L-alanine amidase activity"/>
    <property type="evidence" value="ECO:0007669"/>
    <property type="project" value="UniProtKB-EC"/>
</dbReference>
<dbReference type="GO" id="GO:0030288">
    <property type="term" value="C:outer membrane-bounded periplasmic space"/>
    <property type="evidence" value="ECO:0007669"/>
    <property type="project" value="TreeGrafter"/>
</dbReference>
<organism evidence="5 6">
    <name type="scientific">Chlamydia muridarum (strain MoPn / Nigg)</name>
    <dbReference type="NCBI Taxonomy" id="243161"/>
    <lineage>
        <taxon>Bacteria</taxon>
        <taxon>Pseudomonadati</taxon>
        <taxon>Chlamydiota</taxon>
        <taxon>Chlamydiia</taxon>
        <taxon>Chlamydiales</taxon>
        <taxon>Chlamydiaceae</taxon>
        <taxon>Chlamydia/Chlamydophila group</taxon>
        <taxon>Chlamydia</taxon>
    </lineage>
</organism>
<dbReference type="GO" id="GO:0009253">
    <property type="term" value="P:peptidoglycan catabolic process"/>
    <property type="evidence" value="ECO:0007669"/>
    <property type="project" value="InterPro"/>
</dbReference>
<keyword evidence="6" id="KW-1185">Reference proteome</keyword>
<evidence type="ECO:0000313" key="6">
    <source>
        <dbReference type="Proteomes" id="UP000000800"/>
    </source>
</evidence>
<evidence type="ECO:0000256" key="1">
    <source>
        <dbReference type="ARBA" id="ARBA00001561"/>
    </source>
</evidence>
<gene>
    <name evidence="5" type="ordered locus">TC_0539</name>
</gene>
<protein>
    <recommendedName>
        <fullName evidence="2">N-acetylmuramoyl-L-alanine amidase</fullName>
        <ecNumber evidence="2">3.5.1.28</ecNumber>
    </recommendedName>
</protein>
<dbReference type="Proteomes" id="UP000000800">
    <property type="component" value="Chromosome"/>
</dbReference>
<dbReference type="FunFam" id="3.40.630.40:FF:000005">
    <property type="entry name" value="N-acetylmuramoyl-L-alanine amidase (AmiA)"/>
    <property type="match status" value="1"/>
</dbReference>
<evidence type="ECO:0000313" key="5">
    <source>
        <dbReference type="EMBL" id="AAF39379.1"/>
    </source>
</evidence>
<name>Q9PKC7_CHLMU</name>
<feature type="domain" description="MurNAc-LAA" evidence="4">
    <location>
        <begin position="130"/>
        <end position="245"/>
    </location>
</feature>
<dbReference type="EMBL" id="AE002160">
    <property type="protein sequence ID" value="AAF39379.1"/>
    <property type="molecule type" value="Genomic_DNA"/>
</dbReference>
<keyword evidence="3" id="KW-0378">Hydrolase</keyword>
<dbReference type="AlphaFoldDB" id="Q9PKC7"/>
<sequence>MQGRDMRYIRSSNIRRLSLMIERLCVKLWPRFINSKFLFLLLALGVGPDKCFSDAVNTPVVPKVSRNELIVIDPGHGGKDEGTADKELRYKEKSLALSIALSVQGYLRRMGYKTIMTRSTDVYVDLNKRAAIANQNKADVFVSIHCNYSSNTSALGTEVYFYNDKNVLRTKKSENLGKSILAFMQKNGALRERKVKEGNFAVIRETSMPAVLVETGFLSNPKERAALLDSRYRSHLAKGISEGIHAFILNRQIKKTTAGNSGVKKVYK</sequence>
<evidence type="ECO:0000259" key="4">
    <source>
        <dbReference type="SMART" id="SM00646"/>
    </source>
</evidence>
<proteinExistence type="predicted"/>
<evidence type="ECO:0000256" key="2">
    <source>
        <dbReference type="ARBA" id="ARBA00011901"/>
    </source>
</evidence>
<dbReference type="PANTHER" id="PTHR30404">
    <property type="entry name" value="N-ACETYLMURAMOYL-L-ALANINE AMIDASE"/>
    <property type="match status" value="1"/>
</dbReference>
<dbReference type="HOGENOM" id="CLU_014322_7_1_0"/>
<evidence type="ECO:0000256" key="3">
    <source>
        <dbReference type="ARBA" id="ARBA00022801"/>
    </source>
</evidence>
<dbReference type="KEGG" id="cmu:TC_0539"/>
<reference evidence="5 6" key="1">
    <citation type="journal article" date="2000" name="Nucleic Acids Res.">
        <title>Genome sequences of Chlamydia trachomatis MoPn and Chlamydia pneumoniae AR39.</title>
        <authorList>
            <person name="Read T.D."/>
            <person name="Brunham R.C."/>
            <person name="Shen C."/>
            <person name="Gill S.R."/>
            <person name="Heidelberg J.F."/>
            <person name="White O."/>
            <person name="Hickey E.K."/>
            <person name="Peterson J.D."/>
            <person name="Utterback T.R."/>
            <person name="Berry K.J."/>
            <person name="Bass S."/>
            <person name="Linher K.D."/>
            <person name="Weidman J.F."/>
            <person name="Khouri H.M."/>
            <person name="Craven B."/>
            <person name="Bowman C."/>
            <person name="Dodson R.J."/>
            <person name="Gwinn M.L."/>
            <person name="Nelson W.C."/>
            <person name="DeBoy R.T."/>
            <person name="Kolonay J.F."/>
            <person name="McClarty G."/>
            <person name="Salzberg S.L."/>
            <person name="Eisen J.A."/>
            <person name="Fraser C.M."/>
        </authorList>
    </citation>
    <scope>NUCLEOTIDE SEQUENCE [LARGE SCALE GENOMIC DNA]</scope>
    <source>
        <strain evidence="6">MoPn / Nigg</strain>
    </source>
</reference>
<dbReference type="SUPFAM" id="SSF53187">
    <property type="entry name" value="Zn-dependent exopeptidases"/>
    <property type="match status" value="1"/>
</dbReference>